<evidence type="ECO:0000313" key="2">
    <source>
        <dbReference type="EMBL" id="MBY76557.1"/>
    </source>
</evidence>
<dbReference type="EMBL" id="GGMS01007354">
    <property type="protein sequence ID" value="MBY76557.1"/>
    <property type="molecule type" value="Transcribed_RNA"/>
</dbReference>
<reference evidence="2" key="1">
    <citation type="submission" date="2018-04" db="EMBL/GenBank/DDBJ databases">
        <title>Transcriptome assembly of Sipha flava.</title>
        <authorList>
            <person name="Scully E.D."/>
            <person name="Geib S.M."/>
            <person name="Palmer N.A."/>
            <person name="Koch K."/>
            <person name="Bradshaw J."/>
            <person name="Heng-Moss T."/>
            <person name="Sarath G."/>
        </authorList>
    </citation>
    <scope>NUCLEOTIDE SEQUENCE</scope>
</reference>
<dbReference type="OrthoDB" id="10265668at2759"/>
<organism evidence="2">
    <name type="scientific">Sipha flava</name>
    <name type="common">yellow sugarcane aphid</name>
    <dbReference type="NCBI Taxonomy" id="143950"/>
    <lineage>
        <taxon>Eukaryota</taxon>
        <taxon>Metazoa</taxon>
        <taxon>Ecdysozoa</taxon>
        <taxon>Arthropoda</taxon>
        <taxon>Hexapoda</taxon>
        <taxon>Insecta</taxon>
        <taxon>Pterygota</taxon>
        <taxon>Neoptera</taxon>
        <taxon>Paraneoptera</taxon>
        <taxon>Hemiptera</taxon>
        <taxon>Sternorrhyncha</taxon>
        <taxon>Aphidomorpha</taxon>
        <taxon>Aphidoidea</taxon>
        <taxon>Aphididae</taxon>
        <taxon>Sipha</taxon>
    </lineage>
</organism>
<accession>A0A2S2QFN2</accession>
<name>A0A2S2QFN2_9HEMI</name>
<sequence>MSSDTENHDHNTGTEDKIYDDLEKLIDSVDAEERELKKRMEKKNLNGVEKEANGCLAASKNEEFEHKSTINELEDESIKIKTENADKKSEEDNSHYDFKDSQNNSEDGKEELELSEMIVCDEVAGDSDEVCILLIKCMFVDLVNVYWLTLLPISRVINTLNSSLTLSLFFMGHR</sequence>
<feature type="region of interest" description="Disordered" evidence="1">
    <location>
        <begin position="66"/>
        <end position="107"/>
    </location>
</feature>
<evidence type="ECO:0000256" key="1">
    <source>
        <dbReference type="SAM" id="MobiDB-lite"/>
    </source>
</evidence>
<gene>
    <name evidence="2" type="ORF">g.58094</name>
</gene>
<feature type="compositionally biased region" description="Basic and acidic residues" evidence="1">
    <location>
        <begin position="76"/>
        <end position="100"/>
    </location>
</feature>
<dbReference type="AlphaFoldDB" id="A0A2S2QFN2"/>
<protein>
    <submittedName>
        <fullName evidence="2">Uncharacterized protein</fullName>
    </submittedName>
</protein>
<proteinExistence type="predicted"/>